<comment type="caution">
    <text evidence="20">The sequence shown here is derived from an EMBL/GenBank/DDBJ whole genome shotgun (WGS) entry which is preliminary data.</text>
</comment>
<dbReference type="InterPro" id="IPR000066">
    <property type="entry name" value="Antenna_a/b"/>
</dbReference>
<dbReference type="InterPro" id="IPR035889">
    <property type="entry name" value="Light-harvesting_complex"/>
</dbReference>
<dbReference type="InterPro" id="IPR018332">
    <property type="entry name" value="Antenna_alpha"/>
</dbReference>
<evidence type="ECO:0000259" key="19">
    <source>
        <dbReference type="Pfam" id="PF00556"/>
    </source>
</evidence>
<proteinExistence type="inferred from homology"/>
<reference evidence="20 21" key="1">
    <citation type="submission" date="2019-03" db="EMBL/GenBank/DDBJ databases">
        <title>Genomic Encyclopedia of Type Strains, Phase IV (KMG-IV): sequencing the most valuable type-strain genomes for metagenomic binning, comparative biology and taxonomic classification.</title>
        <authorList>
            <person name="Goeker M."/>
        </authorList>
    </citation>
    <scope>NUCLEOTIDE SEQUENCE [LARGE SCALE GENOMIC DNA]</scope>
    <source>
        <strain evidence="20 21">DSM 4868</strain>
    </source>
</reference>
<dbReference type="RefSeq" id="WP_132545544.1">
    <property type="nucleotide sequence ID" value="NZ_SLWW01000010.1"/>
</dbReference>
<keyword evidence="6" id="KW-0148">Chlorophyll</keyword>
<keyword evidence="15 18" id="KW-0472">Membrane</keyword>
<dbReference type="InterPro" id="IPR002361">
    <property type="entry name" value="Antenna_alpha_CS"/>
</dbReference>
<dbReference type="GO" id="GO:0019684">
    <property type="term" value="P:photosynthesis, light reaction"/>
    <property type="evidence" value="ECO:0007669"/>
    <property type="project" value="InterPro"/>
</dbReference>
<evidence type="ECO:0000256" key="4">
    <source>
        <dbReference type="ARBA" id="ARBA00011367"/>
    </source>
</evidence>
<dbReference type="PROSITE" id="PS00968">
    <property type="entry name" value="ANTENNA_COMP_ALPHA"/>
    <property type="match status" value="1"/>
</dbReference>
<gene>
    <name evidence="20" type="ORF">EV655_11078</name>
</gene>
<evidence type="ECO:0000256" key="3">
    <source>
        <dbReference type="ARBA" id="ARBA00005629"/>
    </source>
</evidence>
<keyword evidence="14" id="KW-0157">Chromophore</keyword>
<evidence type="ECO:0000256" key="13">
    <source>
        <dbReference type="ARBA" id="ARBA00022989"/>
    </source>
</evidence>
<dbReference type="GO" id="GO:0019866">
    <property type="term" value="C:organelle inner membrane"/>
    <property type="evidence" value="ECO:0007669"/>
    <property type="project" value="InterPro"/>
</dbReference>
<comment type="function">
    <text evidence="1">Antenna complexes are light-harvesting systems, which transfer the excitation energy to the reaction centers.</text>
</comment>
<keyword evidence="9 18" id="KW-0812">Transmembrane</keyword>
<keyword evidence="8" id="KW-0042">Antenna complex</keyword>
<accession>A0A4R2KA55</accession>
<evidence type="ECO:0000256" key="8">
    <source>
        <dbReference type="ARBA" id="ARBA00022549"/>
    </source>
</evidence>
<evidence type="ECO:0000256" key="7">
    <source>
        <dbReference type="ARBA" id="ARBA00022519"/>
    </source>
</evidence>
<name>A0A4R2KA55_9RHOB</name>
<keyword evidence="16" id="KW-0437">Light-harvesting polypeptide</keyword>
<keyword evidence="13 18" id="KW-1133">Transmembrane helix</keyword>
<evidence type="ECO:0000256" key="17">
    <source>
        <dbReference type="ARBA" id="ARBA00029710"/>
    </source>
</evidence>
<dbReference type="PRINTS" id="PR00673">
    <property type="entry name" value="LIGHTHARVSTA"/>
</dbReference>
<keyword evidence="11" id="KW-0460">Magnesium</keyword>
<dbReference type="Gene3D" id="4.10.220.20">
    <property type="entry name" value="Light-harvesting complex"/>
    <property type="match status" value="1"/>
</dbReference>
<keyword evidence="12" id="KW-0076">Bacteriochlorophyll</keyword>
<dbReference type="OrthoDB" id="7065223at2"/>
<dbReference type="AlphaFoldDB" id="A0A4R2KA55"/>
<evidence type="ECO:0000256" key="10">
    <source>
        <dbReference type="ARBA" id="ARBA00022723"/>
    </source>
</evidence>
<comment type="subcellular location">
    <subcellularLocation>
        <location evidence="2">Cell inner membrane</location>
        <topology evidence="2">Single-pass type II membrane protein</topology>
    </subcellularLocation>
</comment>
<evidence type="ECO:0000256" key="16">
    <source>
        <dbReference type="ARBA" id="ARBA00023243"/>
    </source>
</evidence>
<dbReference type="GO" id="GO:0005886">
    <property type="term" value="C:plasma membrane"/>
    <property type="evidence" value="ECO:0007669"/>
    <property type="project" value="UniProtKB-SubCell"/>
</dbReference>
<evidence type="ECO:0000313" key="20">
    <source>
        <dbReference type="EMBL" id="TCO70313.1"/>
    </source>
</evidence>
<evidence type="ECO:0000256" key="12">
    <source>
        <dbReference type="ARBA" id="ARBA00022956"/>
    </source>
</evidence>
<sequence>MNNAKLWLVVKPTVGIPLFLSAVAISSFLVHVGIVANTTWMADYHNGSASAE</sequence>
<protein>
    <recommendedName>
        <fullName evidence="17">Antenna pigment protein alpha chain</fullName>
    </recommendedName>
</protein>
<keyword evidence="7" id="KW-0997">Cell inner membrane</keyword>
<evidence type="ECO:0000256" key="15">
    <source>
        <dbReference type="ARBA" id="ARBA00023136"/>
    </source>
</evidence>
<dbReference type="GO" id="GO:0046872">
    <property type="term" value="F:metal ion binding"/>
    <property type="evidence" value="ECO:0007669"/>
    <property type="project" value="UniProtKB-KW"/>
</dbReference>
<keyword evidence="10" id="KW-0479">Metal-binding</keyword>
<evidence type="ECO:0000256" key="6">
    <source>
        <dbReference type="ARBA" id="ARBA00022494"/>
    </source>
</evidence>
<evidence type="ECO:0000256" key="11">
    <source>
        <dbReference type="ARBA" id="ARBA00022842"/>
    </source>
</evidence>
<dbReference type="GO" id="GO:0042314">
    <property type="term" value="F:bacteriochlorophyll binding"/>
    <property type="evidence" value="ECO:0007669"/>
    <property type="project" value="UniProtKB-KW"/>
</dbReference>
<dbReference type="EMBL" id="SLWW01000010">
    <property type="protein sequence ID" value="TCO70313.1"/>
    <property type="molecule type" value="Genomic_DNA"/>
</dbReference>
<evidence type="ECO:0000256" key="9">
    <source>
        <dbReference type="ARBA" id="ARBA00022692"/>
    </source>
</evidence>
<evidence type="ECO:0000256" key="18">
    <source>
        <dbReference type="SAM" id="Phobius"/>
    </source>
</evidence>
<organism evidence="20 21">
    <name type="scientific">Rhodovulum euryhalinum</name>
    <dbReference type="NCBI Taxonomy" id="35805"/>
    <lineage>
        <taxon>Bacteria</taxon>
        <taxon>Pseudomonadati</taxon>
        <taxon>Pseudomonadota</taxon>
        <taxon>Alphaproteobacteria</taxon>
        <taxon>Rhodobacterales</taxon>
        <taxon>Paracoccaceae</taxon>
        <taxon>Rhodovulum</taxon>
    </lineage>
</organism>
<keyword evidence="21" id="KW-1185">Reference proteome</keyword>
<feature type="transmembrane region" description="Helical" evidence="18">
    <location>
        <begin position="16"/>
        <end position="36"/>
    </location>
</feature>
<evidence type="ECO:0000313" key="21">
    <source>
        <dbReference type="Proteomes" id="UP000295142"/>
    </source>
</evidence>
<keyword evidence="5" id="KW-1003">Cell membrane</keyword>
<dbReference type="Pfam" id="PF00556">
    <property type="entry name" value="LHC"/>
    <property type="match status" value="1"/>
</dbReference>
<comment type="subunit">
    <text evidence="4">The core complex is formed by different alpha and beta chains, binding bacteriochlorophyll molecules, and arranged most probably in tetrameric structures disposed around the reaction center. The non-pigmented gamma chains may constitute additional components.</text>
</comment>
<dbReference type="SUPFAM" id="SSF56918">
    <property type="entry name" value="Light-harvesting complex subunits"/>
    <property type="match status" value="1"/>
</dbReference>
<evidence type="ECO:0000256" key="14">
    <source>
        <dbReference type="ARBA" id="ARBA00022991"/>
    </source>
</evidence>
<comment type="similarity">
    <text evidence="3">Belongs to the antenna complex alpha subunit family.</text>
</comment>
<evidence type="ECO:0000256" key="1">
    <source>
        <dbReference type="ARBA" id="ARBA00002455"/>
    </source>
</evidence>
<evidence type="ECO:0000256" key="2">
    <source>
        <dbReference type="ARBA" id="ARBA00004249"/>
    </source>
</evidence>
<dbReference type="GO" id="GO:0030077">
    <property type="term" value="C:plasma membrane light-harvesting complex"/>
    <property type="evidence" value="ECO:0007669"/>
    <property type="project" value="InterPro"/>
</dbReference>
<dbReference type="Proteomes" id="UP000295142">
    <property type="component" value="Unassembled WGS sequence"/>
</dbReference>
<evidence type="ECO:0000256" key="5">
    <source>
        <dbReference type="ARBA" id="ARBA00022475"/>
    </source>
</evidence>
<feature type="domain" description="Antenna complex alpha/beta subunit" evidence="19">
    <location>
        <begin position="3"/>
        <end position="40"/>
    </location>
</feature>